<evidence type="ECO:0000259" key="10">
    <source>
        <dbReference type="SMART" id="SM00861"/>
    </source>
</evidence>
<dbReference type="RefSeq" id="XP_004341587.1">
    <property type="nucleotide sequence ID" value="XM_004341539.1"/>
</dbReference>
<dbReference type="PIRSF" id="PIRSF000157">
    <property type="entry name" value="Oxoglu_dh_E1"/>
    <property type="match status" value="1"/>
</dbReference>
<dbReference type="Gene3D" id="3.40.50.970">
    <property type="match status" value="1"/>
</dbReference>
<evidence type="ECO:0000256" key="5">
    <source>
        <dbReference type="ARBA" id="ARBA00023052"/>
    </source>
</evidence>
<dbReference type="PANTHER" id="PTHR23152">
    <property type="entry name" value="2-OXOGLUTARATE DEHYDROGENASE"/>
    <property type="match status" value="1"/>
</dbReference>
<dbReference type="EC" id="1.2.4.2" evidence="3"/>
<dbReference type="AlphaFoldDB" id="L8H4W8"/>
<dbReference type="GO" id="GO:0030976">
    <property type="term" value="F:thiamine pyrophosphate binding"/>
    <property type="evidence" value="ECO:0007669"/>
    <property type="project" value="InterPro"/>
</dbReference>
<dbReference type="EMBL" id="KB007933">
    <property type="protein sequence ID" value="ELR19501.1"/>
    <property type="molecule type" value="Genomic_DNA"/>
</dbReference>
<dbReference type="FunFam" id="3.40.50.12470:FF:000003">
    <property type="entry name" value="2-oxoglutarate dehydrogenase E1 component"/>
    <property type="match status" value="1"/>
</dbReference>
<dbReference type="Pfam" id="PF16870">
    <property type="entry name" value="OxoGdeHyase_C"/>
    <property type="match status" value="1"/>
</dbReference>
<evidence type="ECO:0000256" key="7">
    <source>
        <dbReference type="ARBA" id="ARBA00040267"/>
    </source>
</evidence>
<dbReference type="GO" id="GO:0006099">
    <property type="term" value="P:tricarboxylic acid cycle"/>
    <property type="evidence" value="ECO:0007669"/>
    <property type="project" value="TreeGrafter"/>
</dbReference>
<organism evidence="11 12">
    <name type="scientific">Acanthamoeba castellanii (strain ATCC 30010 / Neff)</name>
    <dbReference type="NCBI Taxonomy" id="1257118"/>
    <lineage>
        <taxon>Eukaryota</taxon>
        <taxon>Amoebozoa</taxon>
        <taxon>Discosea</taxon>
        <taxon>Longamoebia</taxon>
        <taxon>Centramoebida</taxon>
        <taxon>Acanthamoebidae</taxon>
        <taxon>Acanthamoeba</taxon>
    </lineage>
</organism>
<dbReference type="GeneID" id="14920285"/>
<evidence type="ECO:0000313" key="11">
    <source>
        <dbReference type="EMBL" id="ELR19501.1"/>
    </source>
</evidence>
<proteinExistence type="inferred from homology"/>
<comment type="similarity">
    <text evidence="2">Belongs to the alpha-ketoglutarate dehydrogenase family.</text>
</comment>
<dbReference type="GO" id="GO:0005739">
    <property type="term" value="C:mitochondrion"/>
    <property type="evidence" value="ECO:0007669"/>
    <property type="project" value="TreeGrafter"/>
</dbReference>
<dbReference type="CDD" id="cd02016">
    <property type="entry name" value="TPP_E1_OGDC_like"/>
    <property type="match status" value="1"/>
</dbReference>
<evidence type="ECO:0000256" key="9">
    <source>
        <dbReference type="SAM" id="MobiDB-lite"/>
    </source>
</evidence>
<feature type="region of interest" description="Disordered" evidence="9">
    <location>
        <begin position="116"/>
        <end position="141"/>
    </location>
</feature>
<dbReference type="KEGG" id="acan:ACA1_268920"/>
<dbReference type="NCBIfam" id="TIGR00239">
    <property type="entry name" value="2oxo_dh_E1"/>
    <property type="match status" value="1"/>
</dbReference>
<dbReference type="NCBIfam" id="NF008907">
    <property type="entry name" value="PRK12270.1"/>
    <property type="match status" value="1"/>
</dbReference>
<comment type="function">
    <text evidence="6">The 2-oxoglutarate dehydrogenase complex catalyzes the overall conversion of 2-oxoglutarate to succinyl-CoA and CO(2). It contains multiple copies of three enzymatic components: 2-oxoglutarate dehydrogenase (E1), dihydrolipoamide succinyltransferase (E2) and lipoamide dehydrogenase (E3).</text>
</comment>
<keyword evidence="12" id="KW-1185">Reference proteome</keyword>
<dbReference type="InterPro" id="IPR001017">
    <property type="entry name" value="DH_E1"/>
</dbReference>
<dbReference type="Pfam" id="PF00676">
    <property type="entry name" value="E1_dh"/>
    <property type="match status" value="1"/>
</dbReference>
<dbReference type="Gene3D" id="3.40.50.12470">
    <property type="match status" value="1"/>
</dbReference>
<dbReference type="Pfam" id="PF02779">
    <property type="entry name" value="Transket_pyr"/>
    <property type="match status" value="1"/>
</dbReference>
<evidence type="ECO:0000256" key="2">
    <source>
        <dbReference type="ARBA" id="ARBA00006936"/>
    </source>
</evidence>
<evidence type="ECO:0000256" key="3">
    <source>
        <dbReference type="ARBA" id="ARBA00012280"/>
    </source>
</evidence>
<name>L8H4W8_ACACF</name>
<dbReference type="InterPro" id="IPR031717">
    <property type="entry name" value="ODO-1/KGD_C"/>
</dbReference>
<dbReference type="GO" id="GO:0045252">
    <property type="term" value="C:oxoglutarate dehydrogenase complex"/>
    <property type="evidence" value="ECO:0007669"/>
    <property type="project" value="TreeGrafter"/>
</dbReference>
<feature type="compositionally biased region" description="Low complexity" evidence="9">
    <location>
        <begin position="125"/>
        <end position="136"/>
    </location>
</feature>
<dbReference type="STRING" id="1257118.L8H4W8"/>
<dbReference type="InterPro" id="IPR005475">
    <property type="entry name" value="Transketolase-like_Pyr-bd"/>
</dbReference>
<dbReference type="PANTHER" id="PTHR23152:SF4">
    <property type="entry name" value="2-OXOADIPATE DEHYDROGENASE COMPLEX COMPONENT E1"/>
    <property type="match status" value="1"/>
</dbReference>
<dbReference type="InterPro" id="IPR042179">
    <property type="entry name" value="KGD_C_sf"/>
</dbReference>
<dbReference type="InterPro" id="IPR032106">
    <property type="entry name" value="2-oxogl_dehyd_N"/>
</dbReference>
<evidence type="ECO:0000256" key="8">
    <source>
        <dbReference type="ARBA" id="ARBA00042984"/>
    </source>
</evidence>
<dbReference type="GO" id="GO:0004591">
    <property type="term" value="F:oxoglutarate dehydrogenase (succinyl-transferring) activity"/>
    <property type="evidence" value="ECO:0007669"/>
    <property type="project" value="UniProtKB-EC"/>
</dbReference>
<dbReference type="Gene3D" id="1.10.287.1150">
    <property type="entry name" value="TPP helical domain"/>
    <property type="match status" value="1"/>
</dbReference>
<dbReference type="OMA" id="RDSYCRT"/>
<dbReference type="OrthoDB" id="413077at2759"/>
<dbReference type="VEuPathDB" id="AmoebaDB:ACA1_268920"/>
<dbReference type="Pfam" id="PF16078">
    <property type="entry name" value="2-oxogl_dehyd_N"/>
    <property type="match status" value="1"/>
</dbReference>
<dbReference type="NCBIfam" id="NF006914">
    <property type="entry name" value="PRK09404.1"/>
    <property type="match status" value="1"/>
</dbReference>
<evidence type="ECO:0000256" key="6">
    <source>
        <dbReference type="ARBA" id="ARBA00037426"/>
    </source>
</evidence>
<keyword evidence="5" id="KW-0786">Thiamine pyrophosphate</keyword>
<accession>L8H4W8</accession>
<reference evidence="11 12" key="1">
    <citation type="journal article" date="2013" name="Genome Biol.">
        <title>Genome of Acanthamoeba castellanii highlights extensive lateral gene transfer and early evolution of tyrosine kinase signaling.</title>
        <authorList>
            <person name="Clarke M."/>
            <person name="Lohan A.J."/>
            <person name="Liu B."/>
            <person name="Lagkouvardos I."/>
            <person name="Roy S."/>
            <person name="Zafar N."/>
            <person name="Bertelli C."/>
            <person name="Schilde C."/>
            <person name="Kianianmomeni A."/>
            <person name="Burglin T.R."/>
            <person name="Frech C."/>
            <person name="Turcotte B."/>
            <person name="Kopec K.O."/>
            <person name="Synnott J.M."/>
            <person name="Choo C."/>
            <person name="Paponov I."/>
            <person name="Finkler A."/>
            <person name="Soon Heng Tan C."/>
            <person name="Hutchins A.P."/>
            <person name="Weinmeier T."/>
            <person name="Rattei T."/>
            <person name="Chu J.S."/>
            <person name="Gimenez G."/>
            <person name="Irimia M."/>
            <person name="Rigden D.J."/>
            <person name="Fitzpatrick D.A."/>
            <person name="Lorenzo-Morales J."/>
            <person name="Bateman A."/>
            <person name="Chiu C.H."/>
            <person name="Tang P."/>
            <person name="Hegemann P."/>
            <person name="Fromm H."/>
            <person name="Raoult D."/>
            <person name="Greub G."/>
            <person name="Miranda-Saavedra D."/>
            <person name="Chen N."/>
            <person name="Nash P."/>
            <person name="Ginger M.L."/>
            <person name="Horn M."/>
            <person name="Schaap P."/>
            <person name="Caler L."/>
            <person name="Loftus B."/>
        </authorList>
    </citation>
    <scope>NUCLEOTIDE SEQUENCE [LARGE SCALE GENOMIC DNA]</scope>
    <source>
        <strain evidence="11 12">Neff</strain>
    </source>
</reference>
<dbReference type="InterPro" id="IPR011603">
    <property type="entry name" value="2oxoglutarate_DH_E1"/>
</dbReference>
<dbReference type="SUPFAM" id="SSF52518">
    <property type="entry name" value="Thiamin diphosphate-binding fold (THDP-binding)"/>
    <property type="match status" value="2"/>
</dbReference>
<evidence type="ECO:0000256" key="4">
    <source>
        <dbReference type="ARBA" id="ARBA00023002"/>
    </source>
</evidence>
<gene>
    <name evidence="11" type="ORF">ACA1_268920</name>
</gene>
<dbReference type="SMART" id="SM00861">
    <property type="entry name" value="Transket_pyr"/>
    <property type="match status" value="1"/>
</dbReference>
<dbReference type="Proteomes" id="UP000011083">
    <property type="component" value="Unassembled WGS sequence"/>
</dbReference>
<comment type="cofactor">
    <cofactor evidence="1">
        <name>thiamine diphosphate</name>
        <dbReference type="ChEBI" id="CHEBI:58937"/>
    </cofactor>
</comment>
<protein>
    <recommendedName>
        <fullName evidence="7">2-oxoglutarate dehydrogenase, mitochondrial</fullName>
        <ecNumber evidence="3">1.2.4.2</ecNumber>
    </recommendedName>
    <alternativeName>
        <fullName evidence="8">2-oxoglutarate dehydrogenase complex component E1</fullName>
    </alternativeName>
</protein>
<evidence type="ECO:0000256" key="1">
    <source>
        <dbReference type="ARBA" id="ARBA00001964"/>
    </source>
</evidence>
<keyword evidence="4" id="KW-0560">Oxidoreductase</keyword>
<dbReference type="Gene3D" id="3.40.50.11610">
    <property type="entry name" value="Multifunctional 2-oxoglutarate metabolism enzyme, C-terminal domain"/>
    <property type="match status" value="1"/>
</dbReference>
<evidence type="ECO:0000313" key="12">
    <source>
        <dbReference type="Proteomes" id="UP000011083"/>
    </source>
</evidence>
<sequence>MLSSRARAGLLSRGPLAFTGMGRAGFAGSRVASSSLTGGASSRWYSLTTASRQAAASPTSSSAVPLSRLSETFADGTSGAYVEDMYQAWKRDANSVHASWASYFRSVDAGRAPGEAFTAPPTLRGATAAVPPAGGVSEEDLSRRVSDSMRLLLLVRGHTLAKLDPLTGGPLSSFVPPELLPSTYGFTDADMDRPIHLGGESVISGFLSHGSATVTLREILVRLKQTYCSTIGVEYMHIPDRHECNWIRERVETPEPFSFSPEQKFHLLDRLTWATLFERFLAMKYQNTKRFGLDGCETLIPGMKTMIDTAADLGVESVVIGMPHRGRLNVLANVVRKPLDALLHEFDLEGNKDHSDDLGLGTGDVKYHLGTSYDRPTASGKKVHLSLVANPSHLEAVNPVVEGKARAKQQYMGDTERTRVMPVLLHGDAAFASQGVVYETLDLGIWKNFTTGGTIHIVVNNQVGFTTALRGSRTNTASSYPTDVAKTVNAPIFHVNGDDPEAVVHTLKLAAEYRQAFKKDVVIDIICYRRAGHNEGDEPRYTQPQMYRMIEKHQSTLDLYRAKLKAEGVVDDARIKQMEDFVNEEHNKAFQASSTHVPNKADWFSSYWKGFKSAHQYSSIRPTAIPDAVISKIGATVSSLPEGMKLHPNLEKLIKRKKLMFESGKNIDWGTAEQLALGSLALEGNLIRLTGQDVERGTFSHRHAVLHDRETGETYQPLRHIDPAQAPVFVHNSSLSEYAVLGYELGFSLENPNSLVLWEAQFGDFANGAQVIVDQFISSGEQKWQRQSGLVMLLPHGYDGQGPEHSSARLERFLQLSDSDPFVIPEMDPTERRQIQQANIQVVNVTTPANYFHALRRQVHRDFRKPLIVMSPKRLLRHPRCVSSLEEFSDKGTQPRFRRVINDTAENPVSDDRIRKVLFCSGNVYYDLAERREKAAINDVAIVRVEQLAPFPFDRVAEQALRYRNATTGWVQEEPMNMGAWTFVSPHMRTALAKAAHAHAEPAYFGRAVSASTATGSAKAHKRQLTQLLDAAFS</sequence>
<feature type="domain" description="Transketolase-like pyrimidine-binding" evidence="10">
    <location>
        <begin position="667"/>
        <end position="878"/>
    </location>
</feature>
<dbReference type="InterPro" id="IPR029061">
    <property type="entry name" value="THDP-binding"/>
</dbReference>